<protein>
    <submittedName>
        <fullName evidence="1">Uncharacterized protein</fullName>
    </submittedName>
</protein>
<keyword evidence="2" id="KW-1185">Reference proteome</keyword>
<evidence type="ECO:0000313" key="2">
    <source>
        <dbReference type="Proteomes" id="UP000663722"/>
    </source>
</evidence>
<organism evidence="1 2">
    <name type="scientific">Desulfonema magnum</name>
    <dbReference type="NCBI Taxonomy" id="45655"/>
    <lineage>
        <taxon>Bacteria</taxon>
        <taxon>Pseudomonadati</taxon>
        <taxon>Thermodesulfobacteriota</taxon>
        <taxon>Desulfobacteria</taxon>
        <taxon>Desulfobacterales</taxon>
        <taxon>Desulfococcaceae</taxon>
        <taxon>Desulfonema</taxon>
    </lineage>
</organism>
<dbReference type="KEGG" id="dmm:dnm_081030"/>
<proteinExistence type="predicted"/>
<sequence>MERRIQGGGKILIRGQNNLNFSRSNLMNLGERQLAGYKKADYNGFREAGQAL</sequence>
<dbReference type="EMBL" id="CP061800">
    <property type="protein sequence ID" value="QTA92029.1"/>
    <property type="molecule type" value="Genomic_DNA"/>
</dbReference>
<reference evidence="1" key="1">
    <citation type="journal article" date="2021" name="Microb. Physiol.">
        <title>Proteogenomic Insights into the Physiology of Marine, Sulfate-Reducing, Filamentous Desulfonema limicola and Desulfonema magnum.</title>
        <authorList>
            <person name="Schnaars V."/>
            <person name="Wohlbrand L."/>
            <person name="Scheve S."/>
            <person name="Hinrichs C."/>
            <person name="Reinhardt R."/>
            <person name="Rabus R."/>
        </authorList>
    </citation>
    <scope>NUCLEOTIDE SEQUENCE</scope>
    <source>
        <strain evidence="1">4be13</strain>
    </source>
</reference>
<name>A0A975BUL2_9BACT</name>
<evidence type="ECO:0000313" key="1">
    <source>
        <dbReference type="EMBL" id="QTA92029.1"/>
    </source>
</evidence>
<accession>A0A975BUL2</accession>
<dbReference type="Proteomes" id="UP000663722">
    <property type="component" value="Chromosome"/>
</dbReference>
<gene>
    <name evidence="1" type="ORF">dnm_081030</name>
</gene>
<dbReference type="AlphaFoldDB" id="A0A975BUL2"/>